<accession>A0A7W7RAR4</accession>
<dbReference type="Pfam" id="PF01047">
    <property type="entry name" value="MarR"/>
    <property type="match status" value="1"/>
</dbReference>
<reference evidence="5 6" key="1">
    <citation type="submission" date="2020-08" db="EMBL/GenBank/DDBJ databases">
        <title>Sequencing the genomes of 1000 actinobacteria strains.</title>
        <authorList>
            <person name="Klenk H.-P."/>
        </authorList>
    </citation>
    <scope>NUCLEOTIDE SEQUENCE [LARGE SCALE GENOMIC DNA]</scope>
    <source>
        <strain evidence="5 6">DSM 41654</strain>
    </source>
</reference>
<dbReference type="GO" id="GO:0003677">
    <property type="term" value="F:DNA binding"/>
    <property type="evidence" value="ECO:0007669"/>
    <property type="project" value="UniProtKB-KW"/>
</dbReference>
<dbReference type="SUPFAM" id="SSF46785">
    <property type="entry name" value="Winged helix' DNA-binding domain"/>
    <property type="match status" value="1"/>
</dbReference>
<protein>
    <submittedName>
        <fullName evidence="5">DNA-binding MarR family transcriptional regulator</fullName>
    </submittedName>
</protein>
<dbReference type="AlphaFoldDB" id="A0A7W7RAR4"/>
<dbReference type="InterPro" id="IPR036390">
    <property type="entry name" value="WH_DNA-bd_sf"/>
</dbReference>
<keyword evidence="3" id="KW-0804">Transcription</keyword>
<dbReference type="InterPro" id="IPR023187">
    <property type="entry name" value="Tscrpt_reg_MarR-type_CS"/>
</dbReference>
<feature type="domain" description="HTH marR-type" evidence="4">
    <location>
        <begin position="7"/>
        <end position="150"/>
    </location>
</feature>
<proteinExistence type="predicted"/>
<dbReference type="PANTHER" id="PTHR39515:SF2">
    <property type="entry name" value="HTH-TYPE TRANSCRIPTIONAL REGULATOR RV0880"/>
    <property type="match status" value="1"/>
</dbReference>
<dbReference type="InterPro" id="IPR036388">
    <property type="entry name" value="WH-like_DNA-bd_sf"/>
</dbReference>
<dbReference type="EMBL" id="JACHJV010000003">
    <property type="protein sequence ID" value="MBB4928415.1"/>
    <property type="molecule type" value="Genomic_DNA"/>
</dbReference>
<evidence type="ECO:0000313" key="6">
    <source>
        <dbReference type="Proteomes" id="UP000540506"/>
    </source>
</evidence>
<keyword evidence="1" id="KW-0805">Transcription regulation</keyword>
<dbReference type="RefSeq" id="WP_184945784.1">
    <property type="nucleotide sequence ID" value="NZ_JACHJV010000003.1"/>
</dbReference>
<dbReference type="InterPro" id="IPR052526">
    <property type="entry name" value="HTH-type_Bedaq_tolerance"/>
</dbReference>
<dbReference type="PANTHER" id="PTHR39515">
    <property type="entry name" value="CONSERVED PROTEIN"/>
    <property type="match status" value="1"/>
</dbReference>
<comment type="caution">
    <text evidence="5">The sequence shown here is derived from an EMBL/GenBank/DDBJ whole genome shotgun (WGS) entry which is preliminary data.</text>
</comment>
<name>A0A7W7RAR4_KITKI</name>
<dbReference type="Proteomes" id="UP000540506">
    <property type="component" value="Unassembled WGS sequence"/>
</dbReference>
<dbReference type="Gene3D" id="1.10.287.100">
    <property type="match status" value="1"/>
</dbReference>
<evidence type="ECO:0000313" key="5">
    <source>
        <dbReference type="EMBL" id="MBB4928415.1"/>
    </source>
</evidence>
<keyword evidence="6" id="KW-1185">Reference proteome</keyword>
<sequence length="152" mass="16318">MSESEKPNERAATIHETATRLRVGVGAFRRRTQESLSEGELSLPQLTALSRLDRLGPSTIAELARREQITPQAMGATIASLEKLDLVARQADPADGRRSILSLTPEGQAVLGSGRSAYVDHLADVLGESFTSDEIATLDAAALLLERLAELL</sequence>
<evidence type="ECO:0000259" key="4">
    <source>
        <dbReference type="PROSITE" id="PS50995"/>
    </source>
</evidence>
<dbReference type="SMART" id="SM00347">
    <property type="entry name" value="HTH_MARR"/>
    <property type="match status" value="1"/>
</dbReference>
<dbReference type="PROSITE" id="PS50995">
    <property type="entry name" value="HTH_MARR_2"/>
    <property type="match status" value="1"/>
</dbReference>
<gene>
    <name evidence="5" type="ORF">FHR34_007512</name>
</gene>
<evidence type="ECO:0000256" key="2">
    <source>
        <dbReference type="ARBA" id="ARBA00023125"/>
    </source>
</evidence>
<keyword evidence="2 5" id="KW-0238">DNA-binding</keyword>
<evidence type="ECO:0000256" key="3">
    <source>
        <dbReference type="ARBA" id="ARBA00023163"/>
    </source>
</evidence>
<dbReference type="PROSITE" id="PS01117">
    <property type="entry name" value="HTH_MARR_1"/>
    <property type="match status" value="1"/>
</dbReference>
<dbReference type="InterPro" id="IPR000835">
    <property type="entry name" value="HTH_MarR-typ"/>
</dbReference>
<dbReference type="GO" id="GO:0003700">
    <property type="term" value="F:DNA-binding transcription factor activity"/>
    <property type="evidence" value="ECO:0007669"/>
    <property type="project" value="InterPro"/>
</dbReference>
<dbReference type="Gene3D" id="1.10.10.10">
    <property type="entry name" value="Winged helix-like DNA-binding domain superfamily/Winged helix DNA-binding domain"/>
    <property type="match status" value="1"/>
</dbReference>
<evidence type="ECO:0000256" key="1">
    <source>
        <dbReference type="ARBA" id="ARBA00023015"/>
    </source>
</evidence>
<organism evidence="5 6">
    <name type="scientific">Kitasatospora kifunensis</name>
    <name type="common">Streptomyces kifunensis</name>
    <dbReference type="NCBI Taxonomy" id="58351"/>
    <lineage>
        <taxon>Bacteria</taxon>
        <taxon>Bacillati</taxon>
        <taxon>Actinomycetota</taxon>
        <taxon>Actinomycetes</taxon>
        <taxon>Kitasatosporales</taxon>
        <taxon>Streptomycetaceae</taxon>
        <taxon>Kitasatospora</taxon>
    </lineage>
</organism>